<dbReference type="EMBL" id="MEXN01000001">
    <property type="protein sequence ID" value="OGD04366.1"/>
    <property type="molecule type" value="Genomic_DNA"/>
</dbReference>
<reference evidence="1 2" key="1">
    <citation type="journal article" date="2016" name="Nat. Commun.">
        <title>Thousands of microbial genomes shed light on interconnected biogeochemical processes in an aquifer system.</title>
        <authorList>
            <person name="Anantharaman K."/>
            <person name="Brown C.T."/>
            <person name="Hug L.A."/>
            <person name="Sharon I."/>
            <person name="Castelle C.J."/>
            <person name="Probst A.J."/>
            <person name="Thomas B.C."/>
            <person name="Singh A."/>
            <person name="Wilkins M.J."/>
            <person name="Karaoz U."/>
            <person name="Brodie E.L."/>
            <person name="Williams K.H."/>
            <person name="Hubbard S.S."/>
            <person name="Banfield J.F."/>
        </authorList>
    </citation>
    <scope>NUCLEOTIDE SEQUENCE [LARGE SCALE GENOMIC DNA]</scope>
</reference>
<organism evidence="1 2">
    <name type="scientific">Candidatus Amesbacteria bacterium RIFCSPLOWO2_01_FULL_48_25</name>
    <dbReference type="NCBI Taxonomy" id="1797259"/>
    <lineage>
        <taxon>Bacteria</taxon>
        <taxon>Candidatus Amesiibacteriota</taxon>
    </lineage>
</organism>
<dbReference type="STRING" id="1797259.A2989_05015"/>
<protein>
    <submittedName>
        <fullName evidence="1">Uncharacterized protein</fullName>
    </submittedName>
</protein>
<dbReference type="AlphaFoldDB" id="A0A1F4ZEQ6"/>
<accession>A0A1F4ZEQ6</accession>
<evidence type="ECO:0000313" key="1">
    <source>
        <dbReference type="EMBL" id="OGD04366.1"/>
    </source>
</evidence>
<evidence type="ECO:0000313" key="2">
    <source>
        <dbReference type="Proteomes" id="UP000177080"/>
    </source>
</evidence>
<name>A0A1F4ZEQ6_9BACT</name>
<comment type="caution">
    <text evidence="1">The sequence shown here is derived from an EMBL/GenBank/DDBJ whole genome shotgun (WGS) entry which is preliminary data.</text>
</comment>
<proteinExistence type="predicted"/>
<sequence length="82" mass="8676">MIKCETCGLSGEGSWLDRLLGVDPDLLEYAAAIKMLKRCGGGTGCGAAMAVCRMRTDINHPEMWIGRGGGDFVPSGVELSNE</sequence>
<dbReference type="Proteomes" id="UP000177080">
    <property type="component" value="Unassembled WGS sequence"/>
</dbReference>
<gene>
    <name evidence="1" type="ORF">A2989_05015</name>
</gene>